<dbReference type="AlphaFoldDB" id="A0AAV9P645"/>
<evidence type="ECO:0000313" key="2">
    <source>
        <dbReference type="EMBL" id="KAK5167125.1"/>
    </source>
</evidence>
<sequence length="233" mass="26675">MPSIRRSGNGSGLARETDGDDEVPDESYSAQAPTASSNTTVFSQPQLVPDELDANRYVLEDESAWPYEEKPPKPTKAQQHTLDSYSHLPGGAHLANKLFNRPDWLKQDEVVTKLNTGQVVLVAWLAERRLTREAREQWSRSMNDRYRLGLTIANNGLLQAPLIDEGLPEYRTRQWKLVGRLSEKRSVLGREYWSWFEHPDTSLDWIPPIHRQQKYSNPKNKQRQPDKGSAVDV</sequence>
<organism evidence="2 3">
    <name type="scientific">Saxophila tyrrhenica</name>
    <dbReference type="NCBI Taxonomy" id="1690608"/>
    <lineage>
        <taxon>Eukaryota</taxon>
        <taxon>Fungi</taxon>
        <taxon>Dikarya</taxon>
        <taxon>Ascomycota</taxon>
        <taxon>Pezizomycotina</taxon>
        <taxon>Dothideomycetes</taxon>
        <taxon>Dothideomycetidae</taxon>
        <taxon>Mycosphaerellales</taxon>
        <taxon>Extremaceae</taxon>
        <taxon>Saxophila</taxon>
    </lineage>
</organism>
<evidence type="ECO:0000313" key="3">
    <source>
        <dbReference type="Proteomes" id="UP001337655"/>
    </source>
</evidence>
<proteinExistence type="predicted"/>
<feature type="compositionally biased region" description="Polar residues" evidence="1">
    <location>
        <begin position="28"/>
        <end position="46"/>
    </location>
</feature>
<evidence type="ECO:0000256" key="1">
    <source>
        <dbReference type="SAM" id="MobiDB-lite"/>
    </source>
</evidence>
<feature type="region of interest" description="Disordered" evidence="1">
    <location>
        <begin position="1"/>
        <end position="54"/>
    </location>
</feature>
<reference evidence="2 3" key="1">
    <citation type="submission" date="2023-08" db="EMBL/GenBank/DDBJ databases">
        <title>Black Yeasts Isolated from many extreme environments.</title>
        <authorList>
            <person name="Coleine C."/>
            <person name="Stajich J.E."/>
            <person name="Selbmann L."/>
        </authorList>
    </citation>
    <scope>NUCLEOTIDE SEQUENCE [LARGE SCALE GENOMIC DNA]</scope>
    <source>
        <strain evidence="2 3">CCFEE 5935</strain>
    </source>
</reference>
<feature type="region of interest" description="Disordered" evidence="1">
    <location>
        <begin position="212"/>
        <end position="233"/>
    </location>
</feature>
<name>A0AAV9P645_9PEZI</name>
<dbReference type="EMBL" id="JAVRRT010000012">
    <property type="protein sequence ID" value="KAK5167125.1"/>
    <property type="molecule type" value="Genomic_DNA"/>
</dbReference>
<keyword evidence="3" id="KW-1185">Reference proteome</keyword>
<accession>A0AAV9P645</accession>
<gene>
    <name evidence="2" type="ORF">LTR77_007855</name>
</gene>
<dbReference type="Proteomes" id="UP001337655">
    <property type="component" value="Unassembled WGS sequence"/>
</dbReference>
<comment type="caution">
    <text evidence="2">The sequence shown here is derived from an EMBL/GenBank/DDBJ whole genome shotgun (WGS) entry which is preliminary data.</text>
</comment>
<protein>
    <submittedName>
        <fullName evidence="2">Uncharacterized protein</fullName>
    </submittedName>
</protein>
<dbReference type="RefSeq" id="XP_064656933.1">
    <property type="nucleotide sequence ID" value="XM_064805091.1"/>
</dbReference>
<dbReference type="GeneID" id="89929190"/>